<dbReference type="PANTHER" id="PTHR11135:SF1">
    <property type="entry name" value="PROTEIN YHCC"/>
    <property type="match status" value="1"/>
</dbReference>
<protein>
    <submittedName>
        <fullName evidence="8">TIGR01212 family radical SAM protein</fullName>
    </submittedName>
</protein>
<dbReference type="RefSeq" id="WP_197115526.1">
    <property type="nucleotide sequence ID" value="NZ_JACBXQ010000003.1"/>
</dbReference>
<proteinExistence type="predicted"/>
<keyword evidence="3" id="KW-0949">S-adenosyl-L-methionine</keyword>
<dbReference type="Proteomes" id="UP000721415">
    <property type="component" value="Unassembled WGS sequence"/>
</dbReference>
<dbReference type="SFLD" id="SFLDG01091">
    <property type="entry name" value="uncharacterized_CHP01210-like"/>
    <property type="match status" value="1"/>
</dbReference>
<keyword evidence="4" id="KW-0479">Metal-binding</keyword>
<keyword evidence="2" id="KW-0004">4Fe-4S</keyword>
<evidence type="ECO:0000256" key="6">
    <source>
        <dbReference type="ARBA" id="ARBA00023014"/>
    </source>
</evidence>
<evidence type="ECO:0000256" key="2">
    <source>
        <dbReference type="ARBA" id="ARBA00022485"/>
    </source>
</evidence>
<feature type="domain" description="Radical SAM core" evidence="7">
    <location>
        <begin position="28"/>
        <end position="270"/>
    </location>
</feature>
<comment type="cofactor">
    <cofactor evidence="1">
        <name>[4Fe-4S] cluster</name>
        <dbReference type="ChEBI" id="CHEBI:49883"/>
    </cofactor>
</comment>
<name>A0ABS0LRA9_9LACT</name>
<organism evidence="8 9">
    <name type="scientific">Facklamia lactis</name>
    <dbReference type="NCBI Taxonomy" id="2749967"/>
    <lineage>
        <taxon>Bacteria</taxon>
        <taxon>Bacillati</taxon>
        <taxon>Bacillota</taxon>
        <taxon>Bacilli</taxon>
        <taxon>Lactobacillales</taxon>
        <taxon>Aerococcaceae</taxon>
        <taxon>Facklamia</taxon>
    </lineage>
</organism>
<evidence type="ECO:0000259" key="7">
    <source>
        <dbReference type="PROSITE" id="PS51918"/>
    </source>
</evidence>
<dbReference type="Pfam" id="PF04055">
    <property type="entry name" value="Radical_SAM"/>
    <property type="match status" value="1"/>
</dbReference>
<dbReference type="InterPro" id="IPR005911">
    <property type="entry name" value="YhcC-like"/>
</dbReference>
<sequence>MLLWKKGGGNVSGEDKRYNSWNKHLKEHFGEKVFKVSLDGGFTCPNRDGTVATGGCTFCSESGSGDFAQSRLDPLPIQLGKGIKQMHKKWPRVQKYIAYFQNFTNTHAPVEVLRRRFEQVLYHEGIVGIMIATRPDCLPLETVEYLAELNQRYYMWVELGLQTIYDQTSQHINRGHDYDCYLEGVAKLRKHHIPVCTHLINGLPGETTDMMLTSVRRVVQDSDIQGLKLHLLYLMEGTKMVEDYESGLLTLMEQEEYIQVICDQLEYIPKHIIIHRLTGDAPRERLIGPQWSLNKWEILNAIDDELVRRNSYQGISAP</sequence>
<dbReference type="EMBL" id="JACBXQ010000003">
    <property type="protein sequence ID" value="MBG9986529.1"/>
    <property type="molecule type" value="Genomic_DNA"/>
</dbReference>
<evidence type="ECO:0000256" key="1">
    <source>
        <dbReference type="ARBA" id="ARBA00001966"/>
    </source>
</evidence>
<dbReference type="InterPro" id="IPR007197">
    <property type="entry name" value="rSAM"/>
</dbReference>
<dbReference type="SFLD" id="SFLDS00029">
    <property type="entry name" value="Radical_SAM"/>
    <property type="match status" value="1"/>
</dbReference>
<reference evidence="8 9" key="1">
    <citation type="submission" date="2020-07" db="EMBL/GenBank/DDBJ databases">
        <title>Facklamia lactis sp. nov., isolated from raw milk.</title>
        <authorList>
            <person name="Doll E.V."/>
            <person name="Huptas C."/>
            <person name="Staib L."/>
            <person name="Wenning M."/>
            <person name="Scherer S."/>
        </authorList>
    </citation>
    <scope>NUCLEOTIDE SEQUENCE [LARGE SCALE GENOMIC DNA]</scope>
    <source>
        <strain evidence="8 9">DSM 111018</strain>
    </source>
</reference>
<dbReference type="Pfam" id="PF16199">
    <property type="entry name" value="Radical_SAM_C"/>
    <property type="match status" value="1"/>
</dbReference>
<keyword evidence="6" id="KW-0411">Iron-sulfur</keyword>
<dbReference type="PANTHER" id="PTHR11135">
    <property type="entry name" value="HISTONE ACETYLTRANSFERASE-RELATED"/>
    <property type="match status" value="1"/>
</dbReference>
<dbReference type="PROSITE" id="PS51918">
    <property type="entry name" value="RADICAL_SAM"/>
    <property type="match status" value="1"/>
</dbReference>
<evidence type="ECO:0000313" key="8">
    <source>
        <dbReference type="EMBL" id="MBG9986529.1"/>
    </source>
</evidence>
<keyword evidence="5" id="KW-0408">Iron</keyword>
<evidence type="ECO:0000256" key="4">
    <source>
        <dbReference type="ARBA" id="ARBA00022723"/>
    </source>
</evidence>
<evidence type="ECO:0000256" key="5">
    <source>
        <dbReference type="ARBA" id="ARBA00023004"/>
    </source>
</evidence>
<dbReference type="InterPro" id="IPR023404">
    <property type="entry name" value="rSAM_horseshoe"/>
</dbReference>
<dbReference type="CDD" id="cd01335">
    <property type="entry name" value="Radical_SAM"/>
    <property type="match status" value="1"/>
</dbReference>
<dbReference type="InterPro" id="IPR006638">
    <property type="entry name" value="Elp3/MiaA/NifB-like_rSAM"/>
</dbReference>
<dbReference type="SMART" id="SM00729">
    <property type="entry name" value="Elp3"/>
    <property type="match status" value="1"/>
</dbReference>
<dbReference type="InterPro" id="IPR039661">
    <property type="entry name" value="ELP3"/>
</dbReference>
<dbReference type="InterPro" id="IPR032432">
    <property type="entry name" value="Radical_SAM_C"/>
</dbReference>
<dbReference type="SFLD" id="SFLDG01086">
    <property type="entry name" value="elongater_protein-like"/>
    <property type="match status" value="1"/>
</dbReference>
<dbReference type="Gene3D" id="3.80.30.20">
    <property type="entry name" value="tm_1862 like domain"/>
    <property type="match status" value="1"/>
</dbReference>
<dbReference type="InterPro" id="IPR058240">
    <property type="entry name" value="rSAM_sf"/>
</dbReference>
<gene>
    <name evidence="8" type="ORF">HZY91_06420</name>
</gene>
<evidence type="ECO:0000256" key="3">
    <source>
        <dbReference type="ARBA" id="ARBA00022691"/>
    </source>
</evidence>
<comment type="caution">
    <text evidence="8">The sequence shown here is derived from an EMBL/GenBank/DDBJ whole genome shotgun (WGS) entry which is preliminary data.</text>
</comment>
<dbReference type="NCBIfam" id="TIGR01212">
    <property type="entry name" value="TIGR01212 family radical SAM protein"/>
    <property type="match status" value="1"/>
</dbReference>
<accession>A0ABS0LRA9</accession>
<keyword evidence="9" id="KW-1185">Reference proteome</keyword>
<evidence type="ECO:0000313" key="9">
    <source>
        <dbReference type="Proteomes" id="UP000721415"/>
    </source>
</evidence>
<dbReference type="SUPFAM" id="SSF102114">
    <property type="entry name" value="Radical SAM enzymes"/>
    <property type="match status" value="1"/>
</dbReference>